<evidence type="ECO:0000313" key="1">
    <source>
        <dbReference type="EMBL" id="CAD1837755.1"/>
    </source>
</evidence>
<dbReference type="AlphaFoldDB" id="A0A6V7Q4E1"/>
<gene>
    <name evidence="1" type="ORF">CB5_LOCUS20966</name>
</gene>
<reference evidence="1" key="1">
    <citation type="submission" date="2020-07" db="EMBL/GenBank/DDBJ databases">
        <authorList>
            <person name="Lin J."/>
        </authorList>
    </citation>
    <scope>NUCLEOTIDE SEQUENCE</scope>
</reference>
<protein>
    <submittedName>
        <fullName evidence="1">Uncharacterized protein</fullName>
    </submittedName>
</protein>
<proteinExistence type="predicted"/>
<name>A0A6V7Q4E1_ANACO</name>
<organism evidence="1">
    <name type="scientific">Ananas comosus var. bracteatus</name>
    <name type="common">red pineapple</name>
    <dbReference type="NCBI Taxonomy" id="296719"/>
    <lineage>
        <taxon>Eukaryota</taxon>
        <taxon>Viridiplantae</taxon>
        <taxon>Streptophyta</taxon>
        <taxon>Embryophyta</taxon>
        <taxon>Tracheophyta</taxon>
        <taxon>Spermatophyta</taxon>
        <taxon>Magnoliopsida</taxon>
        <taxon>Liliopsida</taxon>
        <taxon>Poales</taxon>
        <taxon>Bromeliaceae</taxon>
        <taxon>Bromelioideae</taxon>
        <taxon>Ananas</taxon>
    </lineage>
</organism>
<dbReference type="EMBL" id="LR862132">
    <property type="protein sequence ID" value="CAD1837755.1"/>
    <property type="molecule type" value="Genomic_DNA"/>
</dbReference>
<accession>A0A6V7Q4E1</accession>
<sequence>MHNLTTHYEEEGFVNYVGGSSRLNFIRQGDNFKSLQAMFCKYINTSQDSCNIEIKLCYSENLSKLIDIVDDDDVGNMRRLYKVHAYLMELYAVSNLVERKFATCDPDDIDEVLTDEQLDLLINRRSGNASTPQQTNFEIVGS</sequence>